<evidence type="ECO:0000259" key="1">
    <source>
        <dbReference type="PROSITE" id="PS51746"/>
    </source>
</evidence>
<evidence type="ECO:0000313" key="2">
    <source>
        <dbReference type="EMBL" id="MFG6464885.1"/>
    </source>
</evidence>
<dbReference type="Gene3D" id="3.60.40.10">
    <property type="entry name" value="PPM-type phosphatase domain"/>
    <property type="match status" value="1"/>
</dbReference>
<dbReference type="PROSITE" id="PS51746">
    <property type="entry name" value="PPM_2"/>
    <property type="match status" value="1"/>
</dbReference>
<proteinExistence type="predicted"/>
<dbReference type="SMART" id="SM00332">
    <property type="entry name" value="PP2Cc"/>
    <property type="match status" value="1"/>
</dbReference>
<dbReference type="GO" id="GO:0004722">
    <property type="term" value="F:protein serine/threonine phosphatase activity"/>
    <property type="evidence" value="ECO:0007669"/>
    <property type="project" value="UniProtKB-EC"/>
</dbReference>
<protein>
    <submittedName>
        <fullName evidence="2">PP2C family protein-serine/threonine phosphatase</fullName>
        <ecNumber evidence="2">3.1.3.16</ecNumber>
    </submittedName>
</protein>
<dbReference type="Proteomes" id="UP001606302">
    <property type="component" value="Unassembled WGS sequence"/>
</dbReference>
<evidence type="ECO:0000313" key="3">
    <source>
        <dbReference type="Proteomes" id="UP001606302"/>
    </source>
</evidence>
<dbReference type="InterPro" id="IPR036457">
    <property type="entry name" value="PPM-type-like_dom_sf"/>
</dbReference>
<gene>
    <name evidence="2" type="ORF">ACG04Q_25150</name>
</gene>
<organism evidence="2 3">
    <name type="scientific">Pelomonas lactea</name>
    <dbReference type="NCBI Taxonomy" id="3299030"/>
    <lineage>
        <taxon>Bacteria</taxon>
        <taxon>Pseudomonadati</taxon>
        <taxon>Pseudomonadota</taxon>
        <taxon>Betaproteobacteria</taxon>
        <taxon>Burkholderiales</taxon>
        <taxon>Sphaerotilaceae</taxon>
        <taxon>Roseateles</taxon>
    </lineage>
</organism>
<feature type="domain" description="PPM-type phosphatase" evidence="1">
    <location>
        <begin position="15"/>
        <end position="262"/>
    </location>
</feature>
<name>A0ABW7GSI0_9BURK</name>
<dbReference type="InterPro" id="IPR001932">
    <property type="entry name" value="PPM-type_phosphatase-like_dom"/>
</dbReference>
<dbReference type="RefSeq" id="WP_394514574.1">
    <property type="nucleotide sequence ID" value="NZ_JBIGHX010000013.1"/>
</dbReference>
<dbReference type="Pfam" id="PF13672">
    <property type="entry name" value="PP2C_2"/>
    <property type="match status" value="1"/>
</dbReference>
<reference evidence="2 3" key="1">
    <citation type="submission" date="2024-08" db="EMBL/GenBank/DDBJ databases">
        <authorList>
            <person name="Lu H."/>
        </authorList>
    </citation>
    <scope>NUCLEOTIDE SEQUENCE [LARGE SCALE GENOMIC DNA]</scope>
    <source>
        <strain evidence="2 3">DXS20W</strain>
    </source>
</reference>
<dbReference type="EC" id="3.1.3.16" evidence="2"/>
<dbReference type="SUPFAM" id="SSF81606">
    <property type="entry name" value="PP2C-like"/>
    <property type="match status" value="1"/>
</dbReference>
<dbReference type="CDD" id="cd00143">
    <property type="entry name" value="PP2Cc"/>
    <property type="match status" value="1"/>
</dbReference>
<keyword evidence="2" id="KW-0378">Hydrolase</keyword>
<comment type="caution">
    <text evidence="2">The sequence shown here is derived from an EMBL/GenBank/DDBJ whole genome shotgun (WGS) entry which is preliminary data.</text>
</comment>
<accession>A0ABW7GSI0</accession>
<sequence>MTEASEPEGRPIQFELGILSRVGGRSSNEDACAHWNDGHRLACVVADGAGGHGGGDVASRLAVQYLIERYARGELDELGGIEPALRAASEEIRRRRADAPGQAQMHTTVVGLFVDMATMAATWGHVGDSRLYLFRYGQLAQRTLDHSTVQALIDAGQLQQDEVDGHPQRSELYCALGSAPEDLVAGVAAVPWRIEVGDAFLLCTDGFWEYLSPEILQQSLQDADNPQEWLDGLEQQLLAAVAAKPRHDNYSAITLWASPAPR</sequence>
<keyword evidence="3" id="KW-1185">Reference proteome</keyword>
<dbReference type="SMART" id="SM00331">
    <property type="entry name" value="PP2C_SIG"/>
    <property type="match status" value="1"/>
</dbReference>
<dbReference type="EMBL" id="JBIGHX010000013">
    <property type="protein sequence ID" value="MFG6464885.1"/>
    <property type="molecule type" value="Genomic_DNA"/>
</dbReference>